<accession>A0A076LD92</accession>
<gene>
    <name evidence="1" type="ORF">JH146_1324</name>
</gene>
<protein>
    <submittedName>
        <fullName evidence="1">Uncharacterized protein</fullName>
    </submittedName>
</protein>
<dbReference type="AlphaFoldDB" id="A0A076LD92"/>
<keyword evidence="2" id="KW-1185">Reference proteome</keyword>
<evidence type="ECO:0000313" key="2">
    <source>
        <dbReference type="Proteomes" id="UP000028781"/>
    </source>
</evidence>
<organism evidence="1 2">
    <name type="scientific">Methanocaldococcus bathoardescens</name>
    <dbReference type="NCBI Taxonomy" id="1301915"/>
    <lineage>
        <taxon>Archaea</taxon>
        <taxon>Methanobacteriati</taxon>
        <taxon>Methanobacteriota</taxon>
        <taxon>Methanomada group</taxon>
        <taxon>Methanococci</taxon>
        <taxon>Methanococcales</taxon>
        <taxon>Methanocaldococcaceae</taxon>
        <taxon>Methanocaldococcus</taxon>
    </lineage>
</organism>
<name>A0A076LD92_9EURY</name>
<evidence type="ECO:0000313" key="1">
    <source>
        <dbReference type="EMBL" id="AIJ06166.1"/>
    </source>
</evidence>
<dbReference type="HOGENOM" id="CLU_024489_0_0_2"/>
<reference evidence="1 2" key="1">
    <citation type="journal article" date="2015" name="Int. J. Syst. Evol. Microbiol.">
        <title>M ethanocaldococcus bathoardescens sp. nov., a hyperthermophilic methanogen isolated from a volcanically active deep-sea hydrothermal vent.</title>
        <authorList>
            <person name="Stewart L.C."/>
            <person name="Jung J.H."/>
            <person name="Kim Y.T."/>
            <person name="Kwon S.W."/>
            <person name="Park C.S."/>
            <person name="Holden J.F."/>
        </authorList>
    </citation>
    <scope>NUCLEOTIDE SEQUENCE [LARGE SCALE GENOMIC DNA]</scope>
    <source>
        <strain evidence="1 2">JH146</strain>
    </source>
</reference>
<dbReference type="STRING" id="1301915.JH146_1324"/>
<dbReference type="RefSeq" id="WP_048202268.1">
    <property type="nucleotide sequence ID" value="NZ_CP009149.1"/>
</dbReference>
<dbReference type="Proteomes" id="UP000028781">
    <property type="component" value="Chromosome"/>
</dbReference>
<dbReference type="KEGG" id="mjh:JH146_1324"/>
<dbReference type="OrthoDB" id="65278at2157"/>
<proteinExistence type="predicted"/>
<dbReference type="EMBL" id="CP009149">
    <property type="protein sequence ID" value="AIJ06166.1"/>
    <property type="molecule type" value="Genomic_DNA"/>
</dbReference>
<sequence>MKKFVFIFLIFTMFSYVYSSNIEYKYTSSIPIEFVPLSKVENVEKLNEFLDKNNSLTVFCFDNDSIDENILYYLGIKKYLPSKIPDYGNYTYVNKNGVIVVYPKYSVYREDGALIFNPPKEENYSEYEFVKPYKIKVPNTSKVPNYDGYVLIENATFILYPKKYIIRGDEGEIYYIPPKESSDEYYCKYSYNLPVKYIPDYYDYVFVDNNGIFIIYPKKYVTRNDEGVLIFNPPVEVREVPIYKINYRKVADGVYEIKENKLLFMYPTSLNDKETLDIIGEYIAKNGGVFAYINKVPPYYKHILVSGVAVNKIIPDENGDYAIDVAGRKIKVDMLDDEIINKKLKYIKALKALDINVSYIVTGSEGIDIVEKSDVDVDELKDLYNYYWFKKWWQNYTHLYFNPSKLESIESEDILALSYYPLIYVDKAPETFRNDPIGGYYPQVISYKGTEDYGYWEEGAKSENIYYHLDYGEPYWDGKAKEPSKWYYEGEPVSMKDDSEMWDKYKYFNRWFVKNYAYALARGCDGLFLESSDKNLVDAIFGNDNEDLDWKLDLDGKVDYVVIPGHKGFEIYNGIPIIRIPTPLKEIYGVNVVNTLYIPPKDEDFGIYIADIRDYDRKLIIKLKENGTEVVSFKDLAKWLNKYTKNNIFYNGTAIRINDNNGIKITLFKKNFDMSNYTFEEFDKEHCKYVIVNPPKIIPLN</sequence>
<dbReference type="GeneID" id="24891952"/>